<dbReference type="PANTHER" id="PTHR42881:SF2">
    <property type="entry name" value="PROLYL ENDOPEPTIDASE"/>
    <property type="match status" value="1"/>
</dbReference>
<dbReference type="PROSITE" id="PS00708">
    <property type="entry name" value="PRO_ENDOPEP_SER"/>
    <property type="match status" value="1"/>
</dbReference>
<dbReference type="Gene3D" id="3.40.50.1820">
    <property type="entry name" value="alpha/beta hydrolase"/>
    <property type="match status" value="1"/>
</dbReference>
<accession>A0ABT3EES9</accession>
<dbReference type="EMBL" id="JAPCIO010000001">
    <property type="protein sequence ID" value="MCW1147088.1"/>
    <property type="molecule type" value="Genomic_DNA"/>
</dbReference>
<dbReference type="Pfam" id="PF00326">
    <property type="entry name" value="Peptidase_S9"/>
    <property type="match status" value="1"/>
</dbReference>
<feature type="domain" description="Peptidase S9A N-terminal" evidence="8">
    <location>
        <begin position="26"/>
        <end position="424"/>
    </location>
</feature>
<evidence type="ECO:0000256" key="4">
    <source>
        <dbReference type="ARBA" id="ARBA00022670"/>
    </source>
</evidence>
<comment type="similarity">
    <text evidence="2">Belongs to the peptidase S9A family.</text>
</comment>
<dbReference type="EC" id="3.4.21.26" evidence="3"/>
<dbReference type="PRINTS" id="PR00862">
    <property type="entry name" value="PROLIGOPTASE"/>
</dbReference>
<evidence type="ECO:0000256" key="1">
    <source>
        <dbReference type="ARBA" id="ARBA00001070"/>
    </source>
</evidence>
<gene>
    <name evidence="9" type="ORF">OJ995_02475</name>
</gene>
<dbReference type="RefSeq" id="WP_264367993.1">
    <property type="nucleotide sequence ID" value="NZ_JAPCIO010000001.1"/>
</dbReference>
<dbReference type="Pfam" id="PF02897">
    <property type="entry name" value="Peptidase_S9_N"/>
    <property type="match status" value="1"/>
</dbReference>
<dbReference type="InterPro" id="IPR023302">
    <property type="entry name" value="Pept_S9A_N"/>
</dbReference>
<evidence type="ECO:0000256" key="6">
    <source>
        <dbReference type="ARBA" id="ARBA00022825"/>
    </source>
</evidence>
<dbReference type="InterPro" id="IPR051167">
    <property type="entry name" value="Prolyl_oligopep/macrocyclase"/>
</dbReference>
<evidence type="ECO:0000259" key="7">
    <source>
        <dbReference type="Pfam" id="PF00326"/>
    </source>
</evidence>
<keyword evidence="4" id="KW-0645">Protease</keyword>
<dbReference type="SUPFAM" id="SSF53474">
    <property type="entry name" value="alpha/beta-Hydrolases"/>
    <property type="match status" value="1"/>
</dbReference>
<evidence type="ECO:0000313" key="10">
    <source>
        <dbReference type="Proteomes" id="UP001165677"/>
    </source>
</evidence>
<dbReference type="InterPro" id="IPR002470">
    <property type="entry name" value="Peptidase_S9A"/>
</dbReference>
<proteinExistence type="inferred from homology"/>
<sequence>MKKTITVSAIVCTLVMNAQTTKVNYPETKKIDHVDTYFGEKINDPYRWLEDDRSAETEAWVKAQNVVTYGYLEQIPYRNQLKTRMEKLWNYEKIGAPFKEGNYTYYYKNNGLQNQSVVYRKDKAGKEEIFLDPNTFSKDGTTSLGGLNFSKDGSLAAYSISEGGSDWRKVIVIDTKTKKIIGDTIVDVKFSGVSWYKNEGFYYSSYDKPVGSELSAKTDQHKLYYHKLNTSQKTDKLVFGGDIKRRYVGGGVSEDEKYLFISAANSTSGNELYYLDLSKPNSKIVTLINNYENDNDVLDNKGSKIYLVTNYKAPNKRVVTFDLSNPAKENWKDCIAETENVLSPNTGSGYIFASYMKDAVSFIKQYDYNGKLVRDIQLPGVGTAGGFGGKEKETTLYFSFTNYVTPGTIYSFDPKTGKSAIYQKPKVDFNSADYESKQVFYTSKDGTKVPMIITYKKGTKLNGQNPTILYGYGGFNSSLTPAFSISNAVWLENGGVYAVANLRGGGEYGKKWHDAGTQMKKQNVFDDFIAAAEYLIKENYTSSDYLAIKGGSNGGLLVGAVMTQRPDLVKVALPAVGVLDMLRYHTFTAGAGWAYDYGTSEQSKEMFEYIKGYSPVHNVKAGTKYPATMVTTGDHDDRVVPAHSFKFAAELQAKQAGDNPVLIRIDVNAGHGAGKSVAATIQENVDMQVFTLYNMGVKELK</sequence>
<comment type="caution">
    <text evidence="9">The sequence shown here is derived from an EMBL/GenBank/DDBJ whole genome shotgun (WGS) entry which is preliminary data.</text>
</comment>
<dbReference type="InterPro" id="IPR001375">
    <property type="entry name" value="Peptidase_S9_cat"/>
</dbReference>
<dbReference type="SUPFAM" id="SSF50993">
    <property type="entry name" value="Peptidase/esterase 'gauge' domain"/>
    <property type="match status" value="1"/>
</dbReference>
<evidence type="ECO:0000313" key="9">
    <source>
        <dbReference type="EMBL" id="MCW1147088.1"/>
    </source>
</evidence>
<evidence type="ECO:0000256" key="2">
    <source>
        <dbReference type="ARBA" id="ARBA00005228"/>
    </source>
</evidence>
<dbReference type="InterPro" id="IPR002471">
    <property type="entry name" value="Pept_S9_AS"/>
</dbReference>
<evidence type="ECO:0000256" key="5">
    <source>
        <dbReference type="ARBA" id="ARBA00022801"/>
    </source>
</evidence>
<dbReference type="PANTHER" id="PTHR42881">
    <property type="entry name" value="PROLYL ENDOPEPTIDASE"/>
    <property type="match status" value="1"/>
</dbReference>
<evidence type="ECO:0000259" key="8">
    <source>
        <dbReference type="Pfam" id="PF02897"/>
    </source>
</evidence>
<dbReference type="Proteomes" id="UP001165677">
    <property type="component" value="Unassembled WGS sequence"/>
</dbReference>
<reference evidence="9" key="1">
    <citation type="submission" date="2022-10" db="EMBL/GenBank/DDBJ databases">
        <title>Flavobacterium sp. nov., a bacterium isolated from lake sediment.</title>
        <authorList>
            <person name="Qu J.-H."/>
        </authorList>
    </citation>
    <scope>NUCLEOTIDE SEQUENCE</scope>
    <source>
        <strain evidence="9">TH16-21</strain>
    </source>
</reference>
<comment type="catalytic activity">
    <reaction evidence="1">
        <text>Hydrolysis of Pro-|-Xaa &gt;&gt; Ala-|-Xaa in oligopeptides.</text>
        <dbReference type="EC" id="3.4.21.26"/>
    </reaction>
</comment>
<dbReference type="InterPro" id="IPR029058">
    <property type="entry name" value="AB_hydrolase_fold"/>
</dbReference>
<name>A0ABT3EES9_9FLAO</name>
<feature type="domain" description="Peptidase S9 prolyl oligopeptidase catalytic" evidence="7">
    <location>
        <begin position="482"/>
        <end position="693"/>
    </location>
</feature>
<dbReference type="Gene3D" id="2.130.10.120">
    <property type="entry name" value="Prolyl oligopeptidase, N-terminal domain"/>
    <property type="match status" value="1"/>
</dbReference>
<keyword evidence="6" id="KW-0720">Serine protease</keyword>
<keyword evidence="10" id="KW-1185">Reference proteome</keyword>
<organism evidence="9 10">
    <name type="scientific">Flavobacterium lacisediminis</name>
    <dbReference type="NCBI Taxonomy" id="2989705"/>
    <lineage>
        <taxon>Bacteria</taxon>
        <taxon>Pseudomonadati</taxon>
        <taxon>Bacteroidota</taxon>
        <taxon>Flavobacteriia</taxon>
        <taxon>Flavobacteriales</taxon>
        <taxon>Flavobacteriaceae</taxon>
        <taxon>Flavobacterium</taxon>
    </lineage>
</organism>
<evidence type="ECO:0000256" key="3">
    <source>
        <dbReference type="ARBA" id="ARBA00011897"/>
    </source>
</evidence>
<protein>
    <recommendedName>
        <fullName evidence="3">prolyl oligopeptidase</fullName>
        <ecNumber evidence="3">3.4.21.26</ecNumber>
    </recommendedName>
</protein>
<keyword evidence="5" id="KW-0378">Hydrolase</keyword>